<protein>
    <submittedName>
        <fullName evidence="1">Uncharacterized protein</fullName>
    </submittedName>
</protein>
<gene>
    <name evidence="1" type="ORF">Pint_22924</name>
</gene>
<evidence type="ECO:0000313" key="1">
    <source>
        <dbReference type="EMBL" id="KAJ0039051.1"/>
    </source>
</evidence>
<proteinExistence type="predicted"/>
<dbReference type="EMBL" id="CM047741">
    <property type="protein sequence ID" value="KAJ0039051.1"/>
    <property type="molecule type" value="Genomic_DNA"/>
</dbReference>
<evidence type="ECO:0000313" key="2">
    <source>
        <dbReference type="Proteomes" id="UP001163603"/>
    </source>
</evidence>
<accession>A0ACC0YP33</accession>
<reference evidence="2" key="1">
    <citation type="journal article" date="2023" name="G3 (Bethesda)">
        <title>Genome assembly and association tests identify interacting loci associated with vigor, precocity, and sex in interspecific pistachio rootstocks.</title>
        <authorList>
            <person name="Palmer W."/>
            <person name="Jacygrad E."/>
            <person name="Sagayaradj S."/>
            <person name="Cavanaugh K."/>
            <person name="Han R."/>
            <person name="Bertier L."/>
            <person name="Beede B."/>
            <person name="Kafkas S."/>
            <person name="Golino D."/>
            <person name="Preece J."/>
            <person name="Michelmore R."/>
        </authorList>
    </citation>
    <scope>NUCLEOTIDE SEQUENCE [LARGE SCALE GENOMIC DNA]</scope>
</reference>
<comment type="caution">
    <text evidence="1">The sequence shown here is derived from an EMBL/GenBank/DDBJ whole genome shotgun (WGS) entry which is preliminary data.</text>
</comment>
<name>A0ACC0YP33_9ROSI</name>
<dbReference type="Proteomes" id="UP001163603">
    <property type="component" value="Chromosome 6"/>
</dbReference>
<sequence>MDEMCGFNSSGDYPDKAWLSPENQLIFPSDYSSLLCTGRIPTFGSDELLSAASALSEAPPITPEIQRDEDMSTIIKAKIASHPCYPRLLEAYIDCQKVGAPPEIACLLDEIRRENDLFKRDIVPTCLGADPELDEFMETYCDMLVKYKSDLARPFDEATTFLNKVEMQLRNLCTSASVRSLSGQPLFSLFLSVSFNAVSRNPFFFSRSIDFCKFLWSFMVYDSVNPGSG</sequence>
<keyword evidence="2" id="KW-1185">Reference proteome</keyword>
<organism evidence="1 2">
    <name type="scientific">Pistacia integerrima</name>
    <dbReference type="NCBI Taxonomy" id="434235"/>
    <lineage>
        <taxon>Eukaryota</taxon>
        <taxon>Viridiplantae</taxon>
        <taxon>Streptophyta</taxon>
        <taxon>Embryophyta</taxon>
        <taxon>Tracheophyta</taxon>
        <taxon>Spermatophyta</taxon>
        <taxon>Magnoliopsida</taxon>
        <taxon>eudicotyledons</taxon>
        <taxon>Gunneridae</taxon>
        <taxon>Pentapetalae</taxon>
        <taxon>rosids</taxon>
        <taxon>malvids</taxon>
        <taxon>Sapindales</taxon>
        <taxon>Anacardiaceae</taxon>
        <taxon>Pistacia</taxon>
    </lineage>
</organism>